<comment type="subcellular location">
    <subcellularLocation>
        <location evidence="2">Cytoplasmic vesicle</location>
        <location evidence="2">Secretory vesicle</location>
        <location evidence="2">Synaptic vesicle membrane</location>
        <topology evidence="2">Multi-pass membrane protein</topology>
    </subcellularLocation>
    <subcellularLocation>
        <location evidence="1">Early endosome membrane</location>
    </subcellularLocation>
</comment>
<keyword evidence="13" id="KW-1185">Reference proteome</keyword>
<evidence type="ECO:0000313" key="12">
    <source>
        <dbReference type="EMBL" id="KAF8898260.1"/>
    </source>
</evidence>
<feature type="transmembrane region" description="Helical" evidence="11">
    <location>
        <begin position="59"/>
        <end position="77"/>
    </location>
</feature>
<organism evidence="12 13">
    <name type="scientific">Gymnopilus junonius</name>
    <name type="common">Spectacular rustgill mushroom</name>
    <name type="synonym">Gymnopilus spectabilis subsp. junonius</name>
    <dbReference type="NCBI Taxonomy" id="109634"/>
    <lineage>
        <taxon>Eukaryota</taxon>
        <taxon>Fungi</taxon>
        <taxon>Dikarya</taxon>
        <taxon>Basidiomycota</taxon>
        <taxon>Agaricomycotina</taxon>
        <taxon>Agaricomycetes</taxon>
        <taxon>Agaricomycetidae</taxon>
        <taxon>Agaricales</taxon>
        <taxon>Agaricineae</taxon>
        <taxon>Hymenogastraceae</taxon>
        <taxon>Gymnopilus</taxon>
    </lineage>
</organism>
<keyword evidence="6" id="KW-0862">Zinc</keyword>
<keyword evidence="8" id="KW-0770">Synapse</keyword>
<sequence>MSTVASSIAILVLREEPDTSNASLIISASALVIMVFIWLPKRYLATALDSSTMRGEAICSLSCIQLTFVLFVGSLIYRVWRGGWWLDGATSMVLSILFGWEGYKMVRWARNKDFTGGCCDDCRVEEPKPKSDPELGSTVDEKKEVWRPSDDVLAPDTKVRVELIAIWYSNPIHGSFSPGDWR</sequence>
<dbReference type="SUPFAM" id="SSF161111">
    <property type="entry name" value="Cation efflux protein transmembrane domain-like"/>
    <property type="match status" value="1"/>
</dbReference>
<keyword evidence="4 11" id="KW-0812">Transmembrane</keyword>
<dbReference type="OrthoDB" id="5980560at2759"/>
<keyword evidence="7 11" id="KW-1133">Transmembrane helix</keyword>
<evidence type="ECO:0000256" key="10">
    <source>
        <dbReference type="ARBA" id="ARBA00023329"/>
    </source>
</evidence>
<keyword evidence="10" id="KW-0968">Cytoplasmic vesicle</keyword>
<reference evidence="12" key="1">
    <citation type="submission" date="2020-11" db="EMBL/GenBank/DDBJ databases">
        <authorList>
            <consortium name="DOE Joint Genome Institute"/>
            <person name="Ahrendt S."/>
            <person name="Riley R."/>
            <person name="Andreopoulos W."/>
            <person name="LaButti K."/>
            <person name="Pangilinan J."/>
            <person name="Ruiz-duenas F.J."/>
            <person name="Barrasa J.M."/>
            <person name="Sanchez-Garcia M."/>
            <person name="Camarero S."/>
            <person name="Miyauchi S."/>
            <person name="Serrano A."/>
            <person name="Linde D."/>
            <person name="Babiker R."/>
            <person name="Drula E."/>
            <person name="Ayuso-Fernandez I."/>
            <person name="Pacheco R."/>
            <person name="Padilla G."/>
            <person name="Ferreira P."/>
            <person name="Barriuso J."/>
            <person name="Kellner H."/>
            <person name="Castanera R."/>
            <person name="Alfaro M."/>
            <person name="Ramirez L."/>
            <person name="Pisabarro A.G."/>
            <person name="Kuo A."/>
            <person name="Tritt A."/>
            <person name="Lipzen A."/>
            <person name="He G."/>
            <person name="Yan M."/>
            <person name="Ng V."/>
            <person name="Cullen D."/>
            <person name="Martin F."/>
            <person name="Rosso M.-N."/>
            <person name="Henrissat B."/>
            <person name="Hibbett D."/>
            <person name="Martinez A.T."/>
            <person name="Grigoriev I.V."/>
        </authorList>
    </citation>
    <scope>NUCLEOTIDE SEQUENCE</scope>
    <source>
        <strain evidence="12">AH 44721</strain>
    </source>
</reference>
<proteinExistence type="inferred from homology"/>
<dbReference type="GO" id="GO:0031901">
    <property type="term" value="C:early endosome membrane"/>
    <property type="evidence" value="ECO:0007669"/>
    <property type="project" value="UniProtKB-SubCell"/>
</dbReference>
<dbReference type="PANTHER" id="PTHR31937:SF2">
    <property type="entry name" value="TRANSMEMBRANE PROTEIN 163"/>
    <property type="match status" value="1"/>
</dbReference>
<comment type="caution">
    <text evidence="12">The sequence shown here is derived from an EMBL/GenBank/DDBJ whole genome shotgun (WGS) entry which is preliminary data.</text>
</comment>
<evidence type="ECO:0000313" key="13">
    <source>
        <dbReference type="Proteomes" id="UP000724874"/>
    </source>
</evidence>
<evidence type="ECO:0000256" key="6">
    <source>
        <dbReference type="ARBA" id="ARBA00022833"/>
    </source>
</evidence>
<feature type="transmembrane region" description="Helical" evidence="11">
    <location>
        <begin position="83"/>
        <end position="103"/>
    </location>
</feature>
<keyword evidence="9 11" id="KW-0472">Membrane</keyword>
<dbReference type="Gene3D" id="1.20.1510.10">
    <property type="entry name" value="Cation efflux protein transmembrane domain"/>
    <property type="match status" value="1"/>
</dbReference>
<evidence type="ECO:0000256" key="5">
    <source>
        <dbReference type="ARBA" id="ARBA00022753"/>
    </source>
</evidence>
<dbReference type="EMBL" id="JADNYJ010000054">
    <property type="protein sequence ID" value="KAF8898260.1"/>
    <property type="molecule type" value="Genomic_DNA"/>
</dbReference>
<keyword evidence="5" id="KW-0967">Endosome</keyword>
<dbReference type="InterPro" id="IPR027469">
    <property type="entry name" value="Cation_efflux_TMD_sf"/>
</dbReference>
<evidence type="ECO:0000256" key="7">
    <source>
        <dbReference type="ARBA" id="ARBA00022989"/>
    </source>
</evidence>
<name>A0A9P5NLM7_GYMJU</name>
<dbReference type="PANTHER" id="PTHR31937">
    <property type="entry name" value="TRANSMEMBRANE PROTEIN 163"/>
    <property type="match status" value="1"/>
</dbReference>
<evidence type="ECO:0000256" key="9">
    <source>
        <dbReference type="ARBA" id="ARBA00023136"/>
    </source>
</evidence>
<evidence type="ECO:0000256" key="3">
    <source>
        <dbReference type="ARBA" id="ARBA00008731"/>
    </source>
</evidence>
<gene>
    <name evidence="12" type="ORF">CPB84DRAFT_1780743</name>
</gene>
<dbReference type="InterPro" id="IPR026765">
    <property type="entry name" value="Tmem163"/>
</dbReference>
<protein>
    <recommendedName>
        <fullName evidence="14">Transmembrane protein 163</fullName>
    </recommendedName>
</protein>
<evidence type="ECO:0000256" key="11">
    <source>
        <dbReference type="SAM" id="Phobius"/>
    </source>
</evidence>
<dbReference type="Proteomes" id="UP000724874">
    <property type="component" value="Unassembled WGS sequence"/>
</dbReference>
<accession>A0A9P5NLM7</accession>
<evidence type="ECO:0000256" key="2">
    <source>
        <dbReference type="ARBA" id="ARBA00004644"/>
    </source>
</evidence>
<evidence type="ECO:0000256" key="4">
    <source>
        <dbReference type="ARBA" id="ARBA00022692"/>
    </source>
</evidence>
<evidence type="ECO:0000256" key="1">
    <source>
        <dbReference type="ARBA" id="ARBA00004146"/>
    </source>
</evidence>
<dbReference type="AlphaFoldDB" id="A0A9P5NLM7"/>
<comment type="similarity">
    <text evidence="3">Belongs to the TMEM163 family.</text>
</comment>
<feature type="transmembrane region" description="Helical" evidence="11">
    <location>
        <begin position="20"/>
        <end position="39"/>
    </location>
</feature>
<evidence type="ECO:0000256" key="8">
    <source>
        <dbReference type="ARBA" id="ARBA00023018"/>
    </source>
</evidence>
<evidence type="ECO:0008006" key="14">
    <source>
        <dbReference type="Google" id="ProtNLM"/>
    </source>
</evidence>